<keyword evidence="2" id="KW-1185">Reference proteome</keyword>
<name>A0ACC2D1K0_DIPCM</name>
<dbReference type="Proteomes" id="UP001162992">
    <property type="component" value="Chromosome 8"/>
</dbReference>
<organism evidence="1 2">
    <name type="scientific">Diphasiastrum complanatum</name>
    <name type="common">Issler's clubmoss</name>
    <name type="synonym">Lycopodium complanatum</name>
    <dbReference type="NCBI Taxonomy" id="34168"/>
    <lineage>
        <taxon>Eukaryota</taxon>
        <taxon>Viridiplantae</taxon>
        <taxon>Streptophyta</taxon>
        <taxon>Embryophyta</taxon>
        <taxon>Tracheophyta</taxon>
        <taxon>Lycopodiopsida</taxon>
        <taxon>Lycopodiales</taxon>
        <taxon>Lycopodiaceae</taxon>
        <taxon>Lycopodioideae</taxon>
        <taxon>Diphasiastrum</taxon>
    </lineage>
</organism>
<reference evidence="2" key="1">
    <citation type="journal article" date="2024" name="Proc. Natl. Acad. Sci. U.S.A.">
        <title>Extraordinary preservation of gene collinearity over three hundred million years revealed in homosporous lycophytes.</title>
        <authorList>
            <person name="Li C."/>
            <person name="Wickell D."/>
            <person name="Kuo L.Y."/>
            <person name="Chen X."/>
            <person name="Nie B."/>
            <person name="Liao X."/>
            <person name="Peng D."/>
            <person name="Ji J."/>
            <person name="Jenkins J."/>
            <person name="Williams M."/>
            <person name="Shu S."/>
            <person name="Plott C."/>
            <person name="Barry K."/>
            <person name="Rajasekar S."/>
            <person name="Grimwood J."/>
            <person name="Han X."/>
            <person name="Sun S."/>
            <person name="Hou Z."/>
            <person name="He W."/>
            <person name="Dai G."/>
            <person name="Sun C."/>
            <person name="Schmutz J."/>
            <person name="Leebens-Mack J.H."/>
            <person name="Li F.W."/>
            <person name="Wang L."/>
        </authorList>
    </citation>
    <scope>NUCLEOTIDE SEQUENCE [LARGE SCALE GENOMIC DNA]</scope>
    <source>
        <strain evidence="2">cv. PW_Plant_1</strain>
    </source>
</reference>
<comment type="caution">
    <text evidence="1">The sequence shown here is derived from an EMBL/GenBank/DDBJ whole genome shotgun (WGS) entry which is preliminary data.</text>
</comment>
<proteinExistence type="predicted"/>
<gene>
    <name evidence="1" type="ORF">O6H91_08G119700</name>
</gene>
<dbReference type="EMBL" id="CM055099">
    <property type="protein sequence ID" value="KAJ7548136.1"/>
    <property type="molecule type" value="Genomic_DNA"/>
</dbReference>
<evidence type="ECO:0000313" key="1">
    <source>
        <dbReference type="EMBL" id="KAJ7548136.1"/>
    </source>
</evidence>
<accession>A0ACC2D1K0</accession>
<protein>
    <submittedName>
        <fullName evidence="1">Uncharacterized protein</fullName>
    </submittedName>
</protein>
<sequence length="219" mass="25241">MKCSGLVEKRRGDMEQNQKPSLGEITDLVCEFLEVAIHLVLSVRGLYPAEFFERRRHFNVPVQWARHPELREYVHSAVTNLHSWIQQGIVEKVAIVILDNARAPQERFIFKLQVDKLYSKDFPISELEYALRAFYLKIPVSEPLLRPLPPDCTWEIVAYSKQLPGDGSSKGHFWVPADNGPWENPPHITPIKSMKSEPLVMQLYVEHPSVAEISVFRDV</sequence>
<evidence type="ECO:0000313" key="2">
    <source>
        <dbReference type="Proteomes" id="UP001162992"/>
    </source>
</evidence>